<dbReference type="GO" id="GO:0009699">
    <property type="term" value="P:phenylpropanoid biosynthetic process"/>
    <property type="evidence" value="ECO:0007669"/>
    <property type="project" value="UniProtKB-ARBA"/>
</dbReference>
<dbReference type="InterPro" id="IPR004265">
    <property type="entry name" value="Dirigent"/>
</dbReference>
<dbReference type="OMA" id="RIHLYMH"/>
<accession>M7ZIH5</accession>
<dbReference type="eggNOG" id="ENOG502QRR3">
    <property type="taxonomic scope" value="Eukaryota"/>
</dbReference>
<organism evidence="6">
    <name type="scientific">Triticum urartu</name>
    <name type="common">Red wild einkorn</name>
    <name type="synonym">Crithodium urartu</name>
    <dbReference type="NCBI Taxonomy" id="4572"/>
    <lineage>
        <taxon>Eukaryota</taxon>
        <taxon>Viridiplantae</taxon>
        <taxon>Streptophyta</taxon>
        <taxon>Embryophyta</taxon>
        <taxon>Tracheophyta</taxon>
        <taxon>Spermatophyta</taxon>
        <taxon>Magnoliopsida</taxon>
        <taxon>Liliopsida</taxon>
        <taxon>Poales</taxon>
        <taxon>Poaceae</taxon>
        <taxon>BOP clade</taxon>
        <taxon>Pooideae</taxon>
        <taxon>Triticodae</taxon>
        <taxon>Triticeae</taxon>
        <taxon>Triticinae</taxon>
        <taxon>Triticum</taxon>
    </lineage>
</organism>
<dbReference type="Pfam" id="PF03018">
    <property type="entry name" value="Dirigent"/>
    <property type="match status" value="1"/>
</dbReference>
<sequence length="264" mass="28225">MGGEEGGGAHRRGGMRNREGRGGEVRREEEVAGEEEEVAGEEEGSMVEERREDGVEERRRWSGGEVEWRRRMKSGCESIPQRFLIAMTSSSPLLLLALMLAWSAPAFLLARAGDQGLKRIHLYMHETFAGPNATAIVVVPSPLGANATFGLVGVLDDELRDGPDPKSSSLVGRYQGIFAGAGLVSPPGMQSAINFVFTAGEHSGSTLAMLGPVLSFTGAIERAVVGGTGAFRMARGYCVMMAAGNPTPDSIVYEVDLFVKMDYA</sequence>
<reference evidence="6" key="1">
    <citation type="journal article" date="2013" name="Nature">
        <title>Draft genome of the wheat A-genome progenitor Triticum urartu.</title>
        <authorList>
            <person name="Ling H.Q."/>
            <person name="Zhao S."/>
            <person name="Liu D."/>
            <person name="Wang J."/>
            <person name="Sun H."/>
            <person name="Zhang C."/>
            <person name="Fan H."/>
            <person name="Li D."/>
            <person name="Dong L."/>
            <person name="Tao Y."/>
            <person name="Gao C."/>
            <person name="Wu H."/>
            <person name="Li Y."/>
            <person name="Cui Y."/>
            <person name="Guo X."/>
            <person name="Zheng S."/>
            <person name="Wang B."/>
            <person name="Yu K."/>
            <person name="Liang Q."/>
            <person name="Yang W."/>
            <person name="Lou X."/>
            <person name="Chen J."/>
            <person name="Feng M."/>
            <person name="Jian J."/>
            <person name="Zhang X."/>
            <person name="Luo G."/>
            <person name="Jiang Y."/>
            <person name="Liu J."/>
            <person name="Wang Z."/>
            <person name="Sha Y."/>
            <person name="Zhang B."/>
            <person name="Wu H."/>
            <person name="Tang D."/>
            <person name="Shen Q."/>
            <person name="Xue P."/>
            <person name="Zou S."/>
            <person name="Wang X."/>
            <person name="Liu X."/>
            <person name="Wang F."/>
            <person name="Yang Y."/>
            <person name="An X."/>
            <person name="Dong Z."/>
            <person name="Zhang K."/>
            <person name="Zhang X."/>
            <person name="Luo M.C."/>
            <person name="Dvorak J."/>
            <person name="Tong Y."/>
            <person name="Wang J."/>
            <person name="Yang H."/>
            <person name="Li Z."/>
            <person name="Wang D."/>
            <person name="Zhang A."/>
            <person name="Wang J."/>
        </authorList>
    </citation>
    <scope>NUCLEOTIDE SEQUENCE</scope>
</reference>
<proteinExistence type="inferred from homology"/>
<dbReference type="PANTHER" id="PTHR21495">
    <property type="entry name" value="NUCLEOPORIN-RELATED"/>
    <property type="match status" value="1"/>
</dbReference>
<evidence type="ECO:0000256" key="1">
    <source>
        <dbReference type="ARBA" id="ARBA00010746"/>
    </source>
</evidence>
<evidence type="ECO:0000256" key="4">
    <source>
        <dbReference type="RuleBase" id="RU363099"/>
    </source>
</evidence>
<name>M7ZIH5_TRIUA</name>
<dbReference type="Gene3D" id="2.40.480.10">
    <property type="entry name" value="Allene oxide cyclase-like"/>
    <property type="match status" value="1"/>
</dbReference>
<comment type="function">
    <text evidence="4">Dirigent proteins impart stereoselectivity on the phenoxy radical-coupling reaction, yielding optically active lignans from two molecules of coniferyl alcohol in the biosynthesis of lignans, flavonolignans, and alkaloids and thus plays a central role in plant secondary metabolism.</text>
</comment>
<keyword evidence="4" id="KW-0052">Apoplast</keyword>
<protein>
    <recommendedName>
        <fullName evidence="4">Dirigent protein</fullName>
    </recommendedName>
</protein>
<evidence type="ECO:0000256" key="3">
    <source>
        <dbReference type="ARBA" id="ARBA00022525"/>
    </source>
</evidence>
<evidence type="ECO:0000256" key="5">
    <source>
        <dbReference type="SAM" id="MobiDB-lite"/>
    </source>
</evidence>
<comment type="subunit">
    <text evidence="2 4">Homodimer.</text>
</comment>
<comment type="subcellular location">
    <subcellularLocation>
        <location evidence="4">Secreted</location>
        <location evidence="4">Extracellular space</location>
        <location evidence="4">Apoplast</location>
    </subcellularLocation>
</comment>
<gene>
    <name evidence="6" type="ORF">TRIUR3_29291</name>
</gene>
<evidence type="ECO:0000313" key="6">
    <source>
        <dbReference type="EMBL" id="EMS59436.1"/>
    </source>
</evidence>
<feature type="compositionally biased region" description="Acidic residues" evidence="5">
    <location>
        <begin position="31"/>
        <end position="46"/>
    </location>
</feature>
<feature type="region of interest" description="Disordered" evidence="5">
    <location>
        <begin position="1"/>
        <end position="62"/>
    </location>
</feature>
<dbReference type="InterPro" id="IPR044859">
    <property type="entry name" value="Allene_oxi_cyc_Dirigent"/>
</dbReference>
<keyword evidence="3 4" id="KW-0964">Secreted</keyword>
<dbReference type="AlphaFoldDB" id="M7ZIH5"/>
<evidence type="ECO:0000256" key="2">
    <source>
        <dbReference type="ARBA" id="ARBA00011738"/>
    </source>
</evidence>
<comment type="similarity">
    <text evidence="1 4">Belongs to the plant dirigent protein family.</text>
</comment>
<dbReference type="STRING" id="4572.M7ZIH5"/>
<dbReference type="EMBL" id="KD121181">
    <property type="protein sequence ID" value="EMS59436.1"/>
    <property type="molecule type" value="Genomic_DNA"/>
</dbReference>
<feature type="compositionally biased region" description="Basic and acidic residues" evidence="5">
    <location>
        <begin position="16"/>
        <end position="30"/>
    </location>
</feature>
<dbReference type="GO" id="GO:0048046">
    <property type="term" value="C:apoplast"/>
    <property type="evidence" value="ECO:0007669"/>
    <property type="project" value="UniProtKB-SubCell"/>
</dbReference>
<feature type="compositionally biased region" description="Basic and acidic residues" evidence="5">
    <location>
        <begin position="47"/>
        <end position="62"/>
    </location>
</feature>